<comment type="caution">
    <text evidence="2">The sequence shown here is derived from an EMBL/GenBank/DDBJ whole genome shotgun (WGS) entry which is preliminary data.</text>
</comment>
<dbReference type="Proteomes" id="UP001525961">
    <property type="component" value="Unassembled WGS sequence"/>
</dbReference>
<evidence type="ECO:0000259" key="1">
    <source>
        <dbReference type="Pfam" id="PF19266"/>
    </source>
</evidence>
<dbReference type="Pfam" id="PF19266">
    <property type="entry name" value="CIS_tube"/>
    <property type="match status" value="1"/>
</dbReference>
<keyword evidence="3" id="KW-1185">Reference proteome</keyword>
<name>A0ABT2NE59_9CYAN</name>
<sequence length="159" mass="17470">MPGNNVASGKLEKAKLISQESDTIEFMFNPTELVFDQSVSINPSRGARTSSGLSKVSFAHPEPCTLTISNIIFDTYETGTSILPSINLLKQAVSFATKGSGAKKRPPTYIFAWGQQQYMRCFVTRLSYRLTRFLPDGTPVQARVDLTLTEVDKAKATGK</sequence>
<dbReference type="InterPro" id="IPR045361">
    <property type="entry name" value="CIS_tube_prot_N"/>
</dbReference>
<feature type="domain" description="Contractile injection system tube protein N-terminal" evidence="1">
    <location>
        <begin position="17"/>
        <end position="155"/>
    </location>
</feature>
<gene>
    <name evidence="2" type="ORF">NG792_24840</name>
</gene>
<evidence type="ECO:0000313" key="3">
    <source>
        <dbReference type="Proteomes" id="UP001525961"/>
    </source>
</evidence>
<evidence type="ECO:0000313" key="2">
    <source>
        <dbReference type="EMBL" id="MCT7980958.1"/>
    </source>
</evidence>
<dbReference type="EMBL" id="JAMXFA010000049">
    <property type="protein sequence ID" value="MCT7980958.1"/>
    <property type="molecule type" value="Genomic_DNA"/>
</dbReference>
<protein>
    <recommendedName>
        <fullName evidence="1">Contractile injection system tube protein N-terminal domain-containing protein</fullName>
    </recommendedName>
</protein>
<accession>A0ABT2NE59</accession>
<organism evidence="2 3">
    <name type="scientific">Laspinema olomoucense D3b</name>
    <dbReference type="NCBI Taxonomy" id="2953688"/>
    <lineage>
        <taxon>Bacteria</taxon>
        <taxon>Bacillati</taxon>
        <taxon>Cyanobacteriota</taxon>
        <taxon>Cyanophyceae</taxon>
        <taxon>Oscillatoriophycideae</taxon>
        <taxon>Oscillatoriales</taxon>
        <taxon>Laspinemataceae</taxon>
        <taxon>Laspinema</taxon>
        <taxon>Laspinema olomoucense</taxon>
    </lineage>
</organism>
<reference evidence="2 3" key="1">
    <citation type="journal article" date="2022" name="Front. Microbiol.">
        <title>High genomic differentiation and limited gene flow indicate recent cryptic speciation within the genus Laspinema (cyanobacteria).</title>
        <authorList>
            <person name="Stanojkovic A."/>
            <person name="Skoupy S."/>
            <person name="Skaloud P."/>
            <person name="Dvorak P."/>
        </authorList>
    </citation>
    <scope>NUCLEOTIDE SEQUENCE [LARGE SCALE GENOMIC DNA]</scope>
    <source>
        <strain evidence="2 3">D3b</strain>
    </source>
</reference>
<proteinExistence type="predicted"/>
<dbReference type="RefSeq" id="WP_261201450.1">
    <property type="nucleotide sequence ID" value="NZ_JAMXFA010000049.1"/>
</dbReference>